<protein>
    <submittedName>
        <fullName evidence="1">HNH endonuclease</fullName>
    </submittedName>
</protein>
<keyword evidence="2" id="KW-1185">Reference proteome</keyword>
<evidence type="ECO:0000313" key="1">
    <source>
        <dbReference type="EMBL" id="MCF2532324.1"/>
    </source>
</evidence>
<keyword evidence="1" id="KW-0378">Hydrolase</keyword>
<dbReference type="GO" id="GO:0004519">
    <property type="term" value="F:endonuclease activity"/>
    <property type="evidence" value="ECO:0007669"/>
    <property type="project" value="UniProtKB-KW"/>
</dbReference>
<dbReference type="InterPro" id="IPR003615">
    <property type="entry name" value="HNH_nuc"/>
</dbReference>
<comment type="caution">
    <text evidence="1">The sequence shown here is derived from an EMBL/GenBank/DDBJ whole genome shotgun (WGS) entry which is preliminary data.</text>
</comment>
<gene>
    <name evidence="1" type="ORF">LZ495_34630</name>
</gene>
<dbReference type="AlphaFoldDB" id="A0AA41Q673"/>
<dbReference type="Proteomes" id="UP001165378">
    <property type="component" value="Unassembled WGS sequence"/>
</dbReference>
<proteinExistence type="predicted"/>
<accession>A0AA41Q673</accession>
<dbReference type="RefSeq" id="WP_235057097.1">
    <property type="nucleotide sequence ID" value="NZ_JAKFHA010000032.1"/>
</dbReference>
<sequence length="283" mass="32174">MGTYYKYPPDQLRQLAAESRSVNEILRKLGLPILGGYHTHISRQLKRFDIDTSHFSHLGKHHERRTYTREALDEAVASSRNMHELLVALGSPSYPRAAMYIESRCRAFGIDLSHFEPTKRRRRSIDPEDLRRAVATTRSIAEIIRVLGLPQGTSGYRMVHRCAALHGIDLTGLVGQAHRRGKKIPQRSAADILCHTPDRDKRVAVRFLRRALGEIGRESCCTKCRIGNTWQGDPLILEVDHINGDWRDNRAENLRYLCPNCHSQTSTFCGRNRALRTSRAAAS</sequence>
<evidence type="ECO:0000313" key="2">
    <source>
        <dbReference type="Proteomes" id="UP001165378"/>
    </source>
</evidence>
<keyword evidence="1" id="KW-0255">Endonuclease</keyword>
<name>A0AA41Q673_9ACTN</name>
<dbReference type="CDD" id="cd00085">
    <property type="entry name" value="HNHc"/>
    <property type="match status" value="1"/>
</dbReference>
<keyword evidence="1" id="KW-0540">Nuclease</keyword>
<dbReference type="EMBL" id="JAKFHA010000032">
    <property type="protein sequence ID" value="MCF2532324.1"/>
    <property type="molecule type" value="Genomic_DNA"/>
</dbReference>
<reference evidence="1" key="1">
    <citation type="submission" date="2022-01" db="EMBL/GenBank/DDBJ databases">
        <title>Genome-Based Taxonomic Classification of the Phylum Actinobacteria.</title>
        <authorList>
            <person name="Gao Y."/>
        </authorList>
    </citation>
    <scope>NUCLEOTIDE SEQUENCE</scope>
    <source>
        <strain evidence="1">KLBMP 8922</strain>
    </source>
</reference>
<organism evidence="1 2">
    <name type="scientific">Yinghuangia soli</name>
    <dbReference type="NCBI Taxonomy" id="2908204"/>
    <lineage>
        <taxon>Bacteria</taxon>
        <taxon>Bacillati</taxon>
        <taxon>Actinomycetota</taxon>
        <taxon>Actinomycetes</taxon>
        <taxon>Kitasatosporales</taxon>
        <taxon>Streptomycetaceae</taxon>
        <taxon>Yinghuangia</taxon>
    </lineage>
</organism>